<keyword evidence="1" id="KW-0812">Transmembrane</keyword>
<comment type="caution">
    <text evidence="2">The sequence shown here is derived from an EMBL/GenBank/DDBJ whole genome shotgun (WGS) entry which is preliminary data.</text>
</comment>
<accession>A0ABV1EQS7</accession>
<keyword evidence="1" id="KW-0472">Membrane</keyword>
<feature type="transmembrane region" description="Helical" evidence="1">
    <location>
        <begin position="6"/>
        <end position="30"/>
    </location>
</feature>
<dbReference type="EMBL" id="JBBMFT010000004">
    <property type="protein sequence ID" value="MEQ2456474.1"/>
    <property type="molecule type" value="Genomic_DNA"/>
</dbReference>
<gene>
    <name evidence="2" type="ORF">WMO45_08070</name>
</gene>
<evidence type="ECO:0000313" key="3">
    <source>
        <dbReference type="Proteomes" id="UP001440599"/>
    </source>
</evidence>
<name>A0ABV1EQS7_9FIRM</name>
<reference evidence="2 3" key="1">
    <citation type="submission" date="2024-03" db="EMBL/GenBank/DDBJ databases">
        <title>Human intestinal bacterial collection.</title>
        <authorList>
            <person name="Pauvert C."/>
            <person name="Hitch T.C.A."/>
            <person name="Clavel T."/>
        </authorList>
    </citation>
    <scope>NUCLEOTIDE SEQUENCE [LARGE SCALE GENOMIC DNA]</scope>
    <source>
        <strain evidence="2 3">CLA-AP-H34</strain>
    </source>
</reference>
<sequence length="129" mass="14094">MKRTNLFLLELVLDLVLFTLCAVVCVALLLTAKGMSQESRQLTEAVYIAQDAAERWRSGAPLYDCYFSNGQPDTGDPSDPSRSTLADYQVEITSTEDGAQVSVYSLSHGLEAREEPIYTLSIGEEVAAP</sequence>
<dbReference type="Proteomes" id="UP001440599">
    <property type="component" value="Unassembled WGS sequence"/>
</dbReference>
<dbReference type="RefSeq" id="WP_349140124.1">
    <property type="nucleotide sequence ID" value="NZ_JBBMFT010000004.1"/>
</dbReference>
<evidence type="ECO:0000256" key="1">
    <source>
        <dbReference type="SAM" id="Phobius"/>
    </source>
</evidence>
<keyword evidence="3" id="KW-1185">Reference proteome</keyword>
<evidence type="ECO:0008006" key="4">
    <source>
        <dbReference type="Google" id="ProtNLM"/>
    </source>
</evidence>
<organism evidence="2 3">
    <name type="scientific">Flavonifractor hominis</name>
    <dbReference type="NCBI Taxonomy" id="3133178"/>
    <lineage>
        <taxon>Bacteria</taxon>
        <taxon>Bacillati</taxon>
        <taxon>Bacillota</taxon>
        <taxon>Clostridia</taxon>
        <taxon>Eubacteriales</taxon>
        <taxon>Oscillospiraceae</taxon>
        <taxon>Flavonifractor</taxon>
    </lineage>
</organism>
<protein>
    <recommendedName>
        <fullName evidence="4">Type II secretion system protein</fullName>
    </recommendedName>
</protein>
<keyword evidence="1" id="KW-1133">Transmembrane helix</keyword>
<evidence type="ECO:0000313" key="2">
    <source>
        <dbReference type="EMBL" id="MEQ2456474.1"/>
    </source>
</evidence>
<proteinExistence type="predicted"/>